<protein>
    <recommendedName>
        <fullName evidence="1">diguanylate cyclase</fullName>
        <ecNumber evidence="1">2.7.7.65</ecNumber>
    </recommendedName>
</protein>
<dbReference type="SMART" id="SM00267">
    <property type="entry name" value="GGDEF"/>
    <property type="match status" value="1"/>
</dbReference>
<dbReference type="EMBL" id="JAWIIV010000044">
    <property type="protein sequence ID" value="MEC4723140.1"/>
    <property type="molecule type" value="Genomic_DNA"/>
</dbReference>
<feature type="transmembrane region" description="Helical" evidence="4">
    <location>
        <begin position="37"/>
        <end position="59"/>
    </location>
</feature>
<organism evidence="6 7">
    <name type="scientific">Noviherbaspirillum album</name>
    <dbReference type="NCBI Taxonomy" id="3080276"/>
    <lineage>
        <taxon>Bacteria</taxon>
        <taxon>Pseudomonadati</taxon>
        <taxon>Pseudomonadota</taxon>
        <taxon>Betaproteobacteria</taxon>
        <taxon>Burkholderiales</taxon>
        <taxon>Oxalobacteraceae</taxon>
        <taxon>Noviherbaspirillum</taxon>
    </lineage>
</organism>
<feature type="domain" description="GGDEF" evidence="5">
    <location>
        <begin position="283"/>
        <end position="418"/>
    </location>
</feature>
<evidence type="ECO:0000313" key="6">
    <source>
        <dbReference type="EMBL" id="MEC4723140.1"/>
    </source>
</evidence>
<keyword evidence="6" id="KW-0548">Nucleotidyltransferase</keyword>
<dbReference type="SUPFAM" id="SSF55073">
    <property type="entry name" value="Nucleotide cyclase"/>
    <property type="match status" value="1"/>
</dbReference>
<dbReference type="PROSITE" id="PS50887">
    <property type="entry name" value="GGDEF"/>
    <property type="match status" value="1"/>
</dbReference>
<dbReference type="PANTHER" id="PTHR45138">
    <property type="entry name" value="REGULATORY COMPONENTS OF SENSORY TRANSDUCTION SYSTEM"/>
    <property type="match status" value="1"/>
</dbReference>
<keyword evidence="7" id="KW-1185">Reference proteome</keyword>
<dbReference type="NCBIfam" id="TIGR00254">
    <property type="entry name" value="GGDEF"/>
    <property type="match status" value="1"/>
</dbReference>
<comment type="catalytic activity">
    <reaction evidence="2">
        <text>2 GTP = 3',3'-c-di-GMP + 2 diphosphate</text>
        <dbReference type="Rhea" id="RHEA:24898"/>
        <dbReference type="ChEBI" id="CHEBI:33019"/>
        <dbReference type="ChEBI" id="CHEBI:37565"/>
        <dbReference type="ChEBI" id="CHEBI:58805"/>
        <dbReference type="EC" id="2.7.7.65"/>
    </reaction>
</comment>
<dbReference type="Gene3D" id="3.30.70.270">
    <property type="match status" value="1"/>
</dbReference>
<keyword evidence="4" id="KW-1133">Transmembrane helix</keyword>
<dbReference type="InterPro" id="IPR029787">
    <property type="entry name" value="Nucleotide_cyclase"/>
</dbReference>
<keyword evidence="6" id="KW-0808">Transferase</keyword>
<dbReference type="Pfam" id="PF05227">
    <property type="entry name" value="CHASE3"/>
    <property type="match status" value="1"/>
</dbReference>
<keyword evidence="4" id="KW-0472">Membrane</keyword>
<sequence length="429" mass="46212">MMKTSTPIAHARPGKADSGDSAESGAAWKRKHARFEAFSLSALVFSALLAVIGCITFGLQANRILDGHEAHRKAAEATATALKILSSIQHMEAGQQSFMLTGDSSFMAPFQQGGLELGKTIAVLARMVPDDDAAAQALIAKLRMLPRSRDVAPAGSAAPVMPGGLPSAISTQELAENSARLHTLQNIVQSLNAGFRQRQLAQDKATEQVVREAKWLFVLWVLSIASGFCLAFWYGAEGRRLLRREAQRLARDASHDQLTGLPNRRFLGEWSRDAMADSLRRREPLAALFIDLDGFSNINNTLGHDAGDEALIWASQAIQSQLRGTDCLARLGGDEFVIVTRGLSLAQLEGLAQRLLKTFAAGRPIAQLPLGALGLSIGIAQLSLDAANPDFERLLADADQAMYEAKRAGKRCYRIAGRLLTPAPQPMAA</sequence>
<dbReference type="Pfam" id="PF00990">
    <property type="entry name" value="GGDEF"/>
    <property type="match status" value="1"/>
</dbReference>
<gene>
    <name evidence="6" type="ORF">RY831_28685</name>
</gene>
<evidence type="ECO:0000256" key="2">
    <source>
        <dbReference type="ARBA" id="ARBA00034247"/>
    </source>
</evidence>
<dbReference type="PANTHER" id="PTHR45138:SF9">
    <property type="entry name" value="DIGUANYLATE CYCLASE DGCM-RELATED"/>
    <property type="match status" value="1"/>
</dbReference>
<dbReference type="InterPro" id="IPR007891">
    <property type="entry name" value="CHASE3"/>
</dbReference>
<dbReference type="Proteomes" id="UP001352263">
    <property type="component" value="Unassembled WGS sequence"/>
</dbReference>
<evidence type="ECO:0000256" key="3">
    <source>
        <dbReference type="SAM" id="MobiDB-lite"/>
    </source>
</evidence>
<feature type="transmembrane region" description="Helical" evidence="4">
    <location>
        <begin position="215"/>
        <end position="234"/>
    </location>
</feature>
<proteinExistence type="predicted"/>
<dbReference type="RefSeq" id="WP_326509763.1">
    <property type="nucleotide sequence ID" value="NZ_JAWIIV010000044.1"/>
</dbReference>
<evidence type="ECO:0000256" key="1">
    <source>
        <dbReference type="ARBA" id="ARBA00012528"/>
    </source>
</evidence>
<accession>A0ABU6JHJ7</accession>
<reference evidence="6 7" key="1">
    <citation type="submission" date="2023-10" db="EMBL/GenBank/DDBJ databases">
        <title>Noviherbaspirillum sp. CPCC 100848 genome assembly.</title>
        <authorList>
            <person name="Li X.Y."/>
            <person name="Fang X.M."/>
        </authorList>
    </citation>
    <scope>NUCLEOTIDE SEQUENCE [LARGE SCALE GENOMIC DNA]</scope>
    <source>
        <strain evidence="6 7">CPCC 100848</strain>
    </source>
</reference>
<evidence type="ECO:0000256" key="4">
    <source>
        <dbReference type="SAM" id="Phobius"/>
    </source>
</evidence>
<dbReference type="InterPro" id="IPR043128">
    <property type="entry name" value="Rev_trsase/Diguanyl_cyclase"/>
</dbReference>
<dbReference type="GO" id="GO:0052621">
    <property type="term" value="F:diguanylate cyclase activity"/>
    <property type="evidence" value="ECO:0007669"/>
    <property type="project" value="UniProtKB-EC"/>
</dbReference>
<dbReference type="EC" id="2.7.7.65" evidence="1"/>
<dbReference type="InterPro" id="IPR000160">
    <property type="entry name" value="GGDEF_dom"/>
</dbReference>
<dbReference type="CDD" id="cd01949">
    <property type="entry name" value="GGDEF"/>
    <property type="match status" value="1"/>
</dbReference>
<evidence type="ECO:0000313" key="7">
    <source>
        <dbReference type="Proteomes" id="UP001352263"/>
    </source>
</evidence>
<feature type="region of interest" description="Disordered" evidence="3">
    <location>
        <begin position="1"/>
        <end position="23"/>
    </location>
</feature>
<keyword evidence="4" id="KW-0812">Transmembrane</keyword>
<comment type="caution">
    <text evidence="6">The sequence shown here is derived from an EMBL/GenBank/DDBJ whole genome shotgun (WGS) entry which is preliminary data.</text>
</comment>
<dbReference type="InterPro" id="IPR050469">
    <property type="entry name" value="Diguanylate_Cyclase"/>
</dbReference>
<evidence type="ECO:0000259" key="5">
    <source>
        <dbReference type="PROSITE" id="PS50887"/>
    </source>
</evidence>
<name>A0ABU6JHJ7_9BURK</name>